<dbReference type="Gene3D" id="3.60.15.10">
    <property type="entry name" value="Ribonuclease Z/Hydroxyacylglutathione hydrolase-like"/>
    <property type="match status" value="1"/>
</dbReference>
<dbReference type="InterPro" id="IPR001279">
    <property type="entry name" value="Metallo-B-lactamas"/>
</dbReference>
<proteinExistence type="predicted"/>
<dbReference type="EMBL" id="PEUE01000042">
    <property type="protein sequence ID" value="PIV38494.1"/>
    <property type="molecule type" value="Genomic_DNA"/>
</dbReference>
<feature type="domain" description="Metallo-beta-lactamase" evidence="1">
    <location>
        <begin position="13"/>
        <end position="194"/>
    </location>
</feature>
<dbReference type="SUPFAM" id="SSF56281">
    <property type="entry name" value="Metallo-hydrolase/oxidoreductase"/>
    <property type="match status" value="1"/>
</dbReference>
<feature type="non-terminal residue" evidence="2">
    <location>
        <position position="221"/>
    </location>
</feature>
<dbReference type="PANTHER" id="PTHR11203:SF37">
    <property type="entry name" value="INTEGRATOR COMPLEX SUBUNIT 11"/>
    <property type="match status" value="1"/>
</dbReference>
<organism evidence="2 3">
    <name type="scientific">Candidatus Portnoybacteria bacterium CG02_land_8_20_14_3_00_45_8</name>
    <dbReference type="NCBI Taxonomy" id="1974807"/>
    <lineage>
        <taxon>Bacteria</taxon>
        <taxon>Candidatus Portnoyibacteriota</taxon>
    </lineage>
</organism>
<accession>A0A2M7D683</accession>
<sequence length="221" mass="24075">MRLYFYGGAQVVTGVNYLLDTGQSKILIDCGLLQGDKELEAKNYEPFAYSAKDVDAVIVSHSHLDHIGRLPQLIDEGFKGKIFATPPAVDFTRLILQDSVKVLAEKARHAGVAPLFSQSEVDEVMRHFVATDYYKQTPATADINFTFHDAGHILGSAIIELEADGPPSPNGFGETSPLRHSSGEASKKIVFSGDLGHPPAPLLRPPDYLTSADYVLVESTY</sequence>
<gene>
    <name evidence="2" type="ORF">COS30_01755</name>
</gene>
<dbReference type="AlphaFoldDB" id="A0A2M7D683"/>
<protein>
    <submittedName>
        <fullName evidence="2">MBL fold hydrolase</fullName>
    </submittedName>
</protein>
<dbReference type="CDD" id="cd16295">
    <property type="entry name" value="TTHA0252-CPSF-like_MBL-fold"/>
    <property type="match status" value="1"/>
</dbReference>
<dbReference type="GO" id="GO:0016787">
    <property type="term" value="F:hydrolase activity"/>
    <property type="evidence" value="ECO:0007669"/>
    <property type="project" value="UniProtKB-KW"/>
</dbReference>
<dbReference type="SMART" id="SM00849">
    <property type="entry name" value="Lactamase_B"/>
    <property type="match status" value="1"/>
</dbReference>
<reference evidence="3" key="1">
    <citation type="submission" date="2017-09" db="EMBL/GenBank/DDBJ databases">
        <title>Depth-based differentiation of microbial function through sediment-hosted aquifers and enrichment of novel symbionts in the deep terrestrial subsurface.</title>
        <authorList>
            <person name="Probst A.J."/>
            <person name="Ladd B."/>
            <person name="Jarett J.K."/>
            <person name="Geller-Mcgrath D.E."/>
            <person name="Sieber C.M.K."/>
            <person name="Emerson J.B."/>
            <person name="Anantharaman K."/>
            <person name="Thomas B.C."/>
            <person name="Malmstrom R."/>
            <person name="Stieglmeier M."/>
            <person name="Klingl A."/>
            <person name="Woyke T."/>
            <person name="Ryan C.M."/>
            <person name="Banfield J.F."/>
        </authorList>
    </citation>
    <scope>NUCLEOTIDE SEQUENCE [LARGE SCALE GENOMIC DNA]</scope>
</reference>
<dbReference type="InterPro" id="IPR036866">
    <property type="entry name" value="RibonucZ/Hydroxyglut_hydro"/>
</dbReference>
<dbReference type="PANTHER" id="PTHR11203">
    <property type="entry name" value="CLEAVAGE AND POLYADENYLATION SPECIFICITY FACTOR FAMILY MEMBER"/>
    <property type="match status" value="1"/>
</dbReference>
<dbReference type="InterPro" id="IPR050698">
    <property type="entry name" value="MBL"/>
</dbReference>
<dbReference type="Pfam" id="PF00753">
    <property type="entry name" value="Lactamase_B"/>
    <property type="match status" value="1"/>
</dbReference>
<name>A0A2M7D683_9BACT</name>
<keyword evidence="2" id="KW-0378">Hydrolase</keyword>
<dbReference type="Proteomes" id="UP000229247">
    <property type="component" value="Unassembled WGS sequence"/>
</dbReference>
<evidence type="ECO:0000313" key="3">
    <source>
        <dbReference type="Proteomes" id="UP000229247"/>
    </source>
</evidence>
<comment type="caution">
    <text evidence="2">The sequence shown here is derived from an EMBL/GenBank/DDBJ whole genome shotgun (WGS) entry which is preliminary data.</text>
</comment>
<evidence type="ECO:0000259" key="1">
    <source>
        <dbReference type="SMART" id="SM00849"/>
    </source>
</evidence>
<evidence type="ECO:0000313" key="2">
    <source>
        <dbReference type="EMBL" id="PIV38494.1"/>
    </source>
</evidence>
<dbReference type="GO" id="GO:0004521">
    <property type="term" value="F:RNA endonuclease activity"/>
    <property type="evidence" value="ECO:0007669"/>
    <property type="project" value="TreeGrafter"/>
</dbReference>